<sequence>MEKTAGTGSGQVQCGICHLQGSTSYTCVQCVRHQLKQHWDRMKEATAERDQLAAEVNQVLSPTLRRYQMCLAQRAMAADHAVLIAGERKLLQTELEQDRQKLTRLRTELNQRKETLKLSMARFQVSKMNGQSTISESISERMGQWASVHQKLGHSRRVLVAELVTLFDLKYVPERRRNRVNYNYSNDNETLDQSTLSTTSATTAASSAAKDGSARRSTKLRVRDYLEEDSWNEYLIVGRALPTGYFENYDRDEINTTIENVVHMMTLVACYLGIKLPFDTVLRRSRYSIQAAFTAGSKRAPLFLSEDNILLFASGLAHLNYNIAYLCHSQGVHVTLANAANTLENLLACCQAPNLGRYTNYAAIMTKKNPETAESAHTFVEEATPISPTSDDGGFENIHSDNSSDRKKVSDMNEHLLWCPGQEPFNLNVHDLIALIRSRREEESPVWGGLHLQDAVAANLEGLEDDFIHEDQEEEDGMYTLRGASEGGDATLNAGWSVSGLGSGSGSGSGSSSTAVGPQHNGAFAIDPHSQRRPAHPSRDRRQSQSECSHRAPLSSRNTSPLLTGESRPGYGHVHAHSQDHSSNQSQPENWTFLDVDIPRVPSSGNRGSSLLSLTGRGWPDISVFKKVGSAVGGAAAGLVNGAALAATSRGPRVNGHRVSASTDTSFPAISSSAP</sequence>
<dbReference type="GO" id="GO:0005768">
    <property type="term" value="C:endosome"/>
    <property type="evidence" value="ECO:0007669"/>
    <property type="project" value="TreeGrafter"/>
</dbReference>
<dbReference type="GO" id="GO:0035493">
    <property type="term" value="P:SNARE complex assembly"/>
    <property type="evidence" value="ECO:0007669"/>
    <property type="project" value="TreeGrafter"/>
</dbReference>
<reference evidence="6" key="1">
    <citation type="journal article" date="2020" name="Fungal Divers.">
        <title>Resolving the Mortierellaceae phylogeny through synthesis of multi-gene phylogenetics and phylogenomics.</title>
        <authorList>
            <person name="Vandepol N."/>
            <person name="Liber J."/>
            <person name="Desiro A."/>
            <person name="Na H."/>
            <person name="Kennedy M."/>
            <person name="Barry K."/>
            <person name="Grigoriev I.V."/>
            <person name="Miller A.N."/>
            <person name="O'Donnell K."/>
            <person name="Stajich J.E."/>
            <person name="Bonito G."/>
        </authorList>
    </citation>
    <scope>NUCLEOTIDE SEQUENCE</scope>
    <source>
        <strain evidence="6">CK1249</strain>
    </source>
</reference>
<dbReference type="OrthoDB" id="16772at2759"/>
<organism evidence="6 7">
    <name type="scientific">Mortierella alpina</name>
    <name type="common">Oleaginous fungus</name>
    <name type="synonym">Mortierella renispora</name>
    <dbReference type="NCBI Taxonomy" id="64518"/>
    <lineage>
        <taxon>Eukaryota</taxon>
        <taxon>Fungi</taxon>
        <taxon>Fungi incertae sedis</taxon>
        <taxon>Mucoromycota</taxon>
        <taxon>Mortierellomycotina</taxon>
        <taxon>Mortierellomycetes</taxon>
        <taxon>Mortierellales</taxon>
        <taxon>Mortierellaceae</taxon>
        <taxon>Mortierella</taxon>
    </lineage>
</organism>
<dbReference type="Pfam" id="PF10186">
    <property type="entry name" value="ATG14"/>
    <property type="match status" value="1"/>
</dbReference>
<feature type="region of interest" description="Disordered" evidence="5">
    <location>
        <begin position="649"/>
        <end position="675"/>
    </location>
</feature>
<evidence type="ECO:0000313" key="7">
    <source>
        <dbReference type="Proteomes" id="UP000738359"/>
    </source>
</evidence>
<dbReference type="Proteomes" id="UP000738359">
    <property type="component" value="Unassembled WGS sequence"/>
</dbReference>
<feature type="region of interest" description="Disordered" evidence="5">
    <location>
        <begin position="184"/>
        <end position="213"/>
    </location>
</feature>
<feature type="compositionally biased region" description="Polar residues" evidence="5">
    <location>
        <begin position="660"/>
        <end position="675"/>
    </location>
</feature>
<feature type="region of interest" description="Disordered" evidence="5">
    <location>
        <begin position="501"/>
        <end position="589"/>
    </location>
</feature>
<name>A0A9P6LYZ5_MORAP</name>
<dbReference type="GO" id="GO:0000149">
    <property type="term" value="F:SNARE binding"/>
    <property type="evidence" value="ECO:0007669"/>
    <property type="project" value="TreeGrafter"/>
</dbReference>
<keyword evidence="7" id="KW-1185">Reference proteome</keyword>
<dbReference type="GO" id="GO:0000323">
    <property type="term" value="C:lytic vacuole"/>
    <property type="evidence" value="ECO:0007669"/>
    <property type="project" value="TreeGrafter"/>
</dbReference>
<gene>
    <name evidence="6" type="ORF">BGZ70_000200</name>
</gene>
<evidence type="ECO:0000256" key="4">
    <source>
        <dbReference type="SAM" id="Coils"/>
    </source>
</evidence>
<dbReference type="AlphaFoldDB" id="A0A9P6LYZ5"/>
<proteinExistence type="inferred from homology"/>
<keyword evidence="3 4" id="KW-0175">Coiled coil</keyword>
<feature type="compositionally biased region" description="Basic and acidic residues" evidence="5">
    <location>
        <begin position="537"/>
        <end position="550"/>
    </location>
</feature>
<dbReference type="EMBL" id="JAAAHY010001033">
    <property type="protein sequence ID" value="KAF9953561.1"/>
    <property type="molecule type" value="Genomic_DNA"/>
</dbReference>
<evidence type="ECO:0000313" key="6">
    <source>
        <dbReference type="EMBL" id="KAF9953561.1"/>
    </source>
</evidence>
<evidence type="ECO:0000256" key="3">
    <source>
        <dbReference type="ARBA" id="ARBA00023054"/>
    </source>
</evidence>
<feature type="compositionally biased region" description="Low complexity" evidence="5">
    <location>
        <begin position="184"/>
        <end position="209"/>
    </location>
</feature>
<comment type="similarity">
    <text evidence="1">Belongs to the ATG14 family.</text>
</comment>
<dbReference type="PANTHER" id="PTHR15157">
    <property type="entry name" value="UV RADIATION RESISTANCE-ASSOCIATED GENE PROTEIN"/>
    <property type="match status" value="1"/>
</dbReference>
<dbReference type="PANTHER" id="PTHR15157:SF13">
    <property type="entry name" value="AUTOPHAGY-RELATED PROTEIN 14"/>
    <property type="match status" value="1"/>
</dbReference>
<evidence type="ECO:0000256" key="2">
    <source>
        <dbReference type="ARBA" id="ARBA00013807"/>
    </source>
</evidence>
<comment type="caution">
    <text evidence="6">The sequence shown here is derived from an EMBL/GenBank/DDBJ whole genome shotgun (WGS) entry which is preliminary data.</text>
</comment>
<protein>
    <recommendedName>
        <fullName evidence="2">Autophagy-related protein 14</fullName>
    </recommendedName>
</protein>
<dbReference type="InterPro" id="IPR018791">
    <property type="entry name" value="UV_resistance/autophagy_Atg14"/>
</dbReference>
<dbReference type="GO" id="GO:0032991">
    <property type="term" value="C:protein-containing complex"/>
    <property type="evidence" value="ECO:0007669"/>
    <property type="project" value="UniProtKB-ARBA"/>
</dbReference>
<evidence type="ECO:0000256" key="5">
    <source>
        <dbReference type="SAM" id="MobiDB-lite"/>
    </source>
</evidence>
<feature type="coiled-coil region" evidence="4">
    <location>
        <begin position="88"/>
        <end position="119"/>
    </location>
</feature>
<accession>A0A9P6LYZ5</accession>
<evidence type="ECO:0000256" key="1">
    <source>
        <dbReference type="ARBA" id="ARBA00009574"/>
    </source>
</evidence>